<dbReference type="RefSeq" id="WP_301218281.1">
    <property type="nucleotide sequence ID" value="NZ_JAROCB010000002.1"/>
</dbReference>
<keyword evidence="3 6" id="KW-0812">Transmembrane</keyword>
<keyword evidence="5 6" id="KW-0472">Membrane</keyword>
<dbReference type="InterPro" id="IPR000983">
    <property type="entry name" value="Bac_GSPG_pilin"/>
</dbReference>
<evidence type="ECO:0000256" key="1">
    <source>
        <dbReference type="ARBA" id="ARBA00004167"/>
    </source>
</evidence>
<dbReference type="NCBIfam" id="TIGR02532">
    <property type="entry name" value="IV_pilin_GFxxxE"/>
    <property type="match status" value="1"/>
</dbReference>
<dbReference type="EMBL" id="JAROCB010000002">
    <property type="protein sequence ID" value="MDN4597338.1"/>
    <property type="molecule type" value="Genomic_DNA"/>
</dbReference>
<dbReference type="Proteomes" id="UP001174210">
    <property type="component" value="Unassembled WGS sequence"/>
</dbReference>
<feature type="transmembrane region" description="Helical" evidence="6">
    <location>
        <begin position="26"/>
        <end position="50"/>
    </location>
</feature>
<organism evidence="7 8">
    <name type="scientific">Leifsonia virtsii</name>
    <dbReference type="NCBI Taxonomy" id="3035915"/>
    <lineage>
        <taxon>Bacteria</taxon>
        <taxon>Bacillati</taxon>
        <taxon>Actinomycetota</taxon>
        <taxon>Actinomycetes</taxon>
        <taxon>Micrococcales</taxon>
        <taxon>Microbacteriaceae</taxon>
        <taxon>Leifsonia</taxon>
    </lineage>
</organism>
<keyword evidence="2" id="KW-0488">Methylation</keyword>
<accession>A0ABT8IWX5</accession>
<evidence type="ECO:0000313" key="8">
    <source>
        <dbReference type="Proteomes" id="UP001174210"/>
    </source>
</evidence>
<dbReference type="PRINTS" id="PR00813">
    <property type="entry name" value="BCTERIALGSPG"/>
</dbReference>
<protein>
    <submittedName>
        <fullName evidence="7">Prepilin-type N-terminal cleavage/methylation domain-containing protein</fullName>
    </submittedName>
</protein>
<sequence length="143" mass="14776">MYFRLMGKLSARRKGLLEEGEKGFTLIELLVVVIIIGILAAIAIPVYLGIQNNAKNSAAKSDLTNAKTAVVAYQTQNSALPATIDATTLGTYGYSGGSVAWSPSAPATTATTYCLVATSASGDKFYTTDNSGVSAANTKPTGC</sequence>
<evidence type="ECO:0000313" key="7">
    <source>
        <dbReference type="EMBL" id="MDN4597338.1"/>
    </source>
</evidence>
<evidence type="ECO:0000256" key="2">
    <source>
        <dbReference type="ARBA" id="ARBA00022481"/>
    </source>
</evidence>
<proteinExistence type="predicted"/>
<evidence type="ECO:0000256" key="6">
    <source>
        <dbReference type="SAM" id="Phobius"/>
    </source>
</evidence>
<dbReference type="InterPro" id="IPR012902">
    <property type="entry name" value="N_methyl_site"/>
</dbReference>
<dbReference type="Pfam" id="PF07963">
    <property type="entry name" value="N_methyl"/>
    <property type="match status" value="1"/>
</dbReference>
<gene>
    <name evidence="7" type="ORF">P5G59_09315</name>
</gene>
<dbReference type="PROSITE" id="PS00409">
    <property type="entry name" value="PROKAR_NTER_METHYL"/>
    <property type="match status" value="1"/>
</dbReference>
<evidence type="ECO:0000256" key="5">
    <source>
        <dbReference type="ARBA" id="ARBA00023136"/>
    </source>
</evidence>
<dbReference type="PANTHER" id="PTHR30093:SF44">
    <property type="entry name" value="TYPE II SECRETION SYSTEM CORE PROTEIN G"/>
    <property type="match status" value="1"/>
</dbReference>
<keyword evidence="4 6" id="KW-1133">Transmembrane helix</keyword>
<dbReference type="SUPFAM" id="SSF54523">
    <property type="entry name" value="Pili subunits"/>
    <property type="match status" value="1"/>
</dbReference>
<comment type="subcellular location">
    <subcellularLocation>
        <location evidence="1">Membrane</location>
        <topology evidence="1">Single-pass membrane protein</topology>
    </subcellularLocation>
</comment>
<name>A0ABT8IWX5_9MICO</name>
<comment type="caution">
    <text evidence="7">The sequence shown here is derived from an EMBL/GenBank/DDBJ whole genome shotgun (WGS) entry which is preliminary data.</text>
</comment>
<dbReference type="Gene3D" id="3.30.700.10">
    <property type="entry name" value="Glycoprotein, Type 4 Pilin"/>
    <property type="match status" value="1"/>
</dbReference>
<evidence type="ECO:0000256" key="4">
    <source>
        <dbReference type="ARBA" id="ARBA00022989"/>
    </source>
</evidence>
<evidence type="ECO:0000256" key="3">
    <source>
        <dbReference type="ARBA" id="ARBA00022692"/>
    </source>
</evidence>
<reference evidence="7" key="1">
    <citation type="submission" date="2023-03" db="EMBL/GenBank/DDBJ databases">
        <title>MT1 and MT2 Draft Genomes of Novel Species.</title>
        <authorList>
            <person name="Venkateswaran K."/>
        </authorList>
    </citation>
    <scope>NUCLEOTIDE SEQUENCE</scope>
    <source>
        <strain evidence="7">F6_8S_P_1A</strain>
    </source>
</reference>
<keyword evidence="8" id="KW-1185">Reference proteome</keyword>
<dbReference type="PANTHER" id="PTHR30093">
    <property type="entry name" value="GENERAL SECRETION PATHWAY PROTEIN G"/>
    <property type="match status" value="1"/>
</dbReference>
<dbReference type="InterPro" id="IPR045584">
    <property type="entry name" value="Pilin-like"/>
</dbReference>